<feature type="domain" description="3CxxC-type" evidence="4">
    <location>
        <begin position="38"/>
        <end position="137"/>
    </location>
</feature>
<keyword evidence="1" id="KW-0479">Metal-binding</keyword>
<accession>A0A2J6SVX1</accession>
<evidence type="ECO:0000313" key="5">
    <source>
        <dbReference type="EMBL" id="PMD54920.1"/>
    </source>
</evidence>
<dbReference type="OrthoDB" id="8121437at2759"/>
<dbReference type="InterPro" id="IPR027377">
    <property type="entry name" value="ZAR1/RTP1-5-like_Znf-3CxxC"/>
</dbReference>
<evidence type="ECO:0000256" key="1">
    <source>
        <dbReference type="ARBA" id="ARBA00022723"/>
    </source>
</evidence>
<dbReference type="RefSeq" id="XP_024731824.1">
    <property type="nucleotide sequence ID" value="XM_024887903.1"/>
</dbReference>
<dbReference type="STRING" id="1095630.A0A2J6SVX1"/>
<dbReference type="EMBL" id="KZ613856">
    <property type="protein sequence ID" value="PMD54920.1"/>
    <property type="molecule type" value="Genomic_DNA"/>
</dbReference>
<evidence type="ECO:0000256" key="2">
    <source>
        <dbReference type="ARBA" id="ARBA00022771"/>
    </source>
</evidence>
<dbReference type="GO" id="GO:0008270">
    <property type="term" value="F:zinc ion binding"/>
    <property type="evidence" value="ECO:0007669"/>
    <property type="project" value="UniProtKB-KW"/>
</dbReference>
<protein>
    <recommendedName>
        <fullName evidence="4">3CxxC-type domain-containing protein</fullName>
    </recommendedName>
</protein>
<dbReference type="SMART" id="SM01328">
    <property type="entry name" value="zf-3CxxC"/>
    <property type="match status" value="1"/>
</dbReference>
<sequence length="162" mass="18534">MYPALHDSVSRLLEEDDVSFTFFAIDENKGSIEEYDTNIMGRFKCLNNVCPNAGWASKMIAITIRMYPEQHYNARVYHQCCKDCGSLSQPFSDDSYAQRIAYRLKKWSGIEMDRPSFTVRTSEHRHESALCEGCKHGHCRLSYGVAPLSFRIQGSNTSAEMK</sequence>
<proteinExistence type="predicted"/>
<keyword evidence="3" id="KW-0862">Zinc</keyword>
<reference evidence="5 6" key="1">
    <citation type="submission" date="2016-04" db="EMBL/GenBank/DDBJ databases">
        <title>A degradative enzymes factory behind the ericoid mycorrhizal symbiosis.</title>
        <authorList>
            <consortium name="DOE Joint Genome Institute"/>
            <person name="Martino E."/>
            <person name="Morin E."/>
            <person name="Grelet G."/>
            <person name="Kuo A."/>
            <person name="Kohler A."/>
            <person name="Daghino S."/>
            <person name="Barry K."/>
            <person name="Choi C."/>
            <person name="Cichocki N."/>
            <person name="Clum A."/>
            <person name="Copeland A."/>
            <person name="Hainaut M."/>
            <person name="Haridas S."/>
            <person name="Labutti K."/>
            <person name="Lindquist E."/>
            <person name="Lipzen A."/>
            <person name="Khouja H.-R."/>
            <person name="Murat C."/>
            <person name="Ohm R."/>
            <person name="Olson A."/>
            <person name="Spatafora J."/>
            <person name="Veneault-Fourrey C."/>
            <person name="Henrissat B."/>
            <person name="Grigoriev I."/>
            <person name="Martin F."/>
            <person name="Perotto S."/>
        </authorList>
    </citation>
    <scope>NUCLEOTIDE SEQUENCE [LARGE SCALE GENOMIC DNA]</scope>
    <source>
        <strain evidence="5 6">E</strain>
    </source>
</reference>
<keyword evidence="2" id="KW-0863">Zinc-finger</keyword>
<dbReference type="Proteomes" id="UP000235371">
    <property type="component" value="Unassembled WGS sequence"/>
</dbReference>
<evidence type="ECO:0000313" key="6">
    <source>
        <dbReference type="Proteomes" id="UP000235371"/>
    </source>
</evidence>
<dbReference type="GeneID" id="36595979"/>
<evidence type="ECO:0000256" key="3">
    <source>
        <dbReference type="ARBA" id="ARBA00022833"/>
    </source>
</evidence>
<name>A0A2J6SVX1_9HELO</name>
<organism evidence="5 6">
    <name type="scientific">Hyaloscypha bicolor E</name>
    <dbReference type="NCBI Taxonomy" id="1095630"/>
    <lineage>
        <taxon>Eukaryota</taxon>
        <taxon>Fungi</taxon>
        <taxon>Dikarya</taxon>
        <taxon>Ascomycota</taxon>
        <taxon>Pezizomycotina</taxon>
        <taxon>Leotiomycetes</taxon>
        <taxon>Helotiales</taxon>
        <taxon>Hyaloscyphaceae</taxon>
        <taxon>Hyaloscypha</taxon>
        <taxon>Hyaloscypha bicolor</taxon>
    </lineage>
</organism>
<gene>
    <name evidence="5" type="ORF">K444DRAFT_696179</name>
</gene>
<keyword evidence="6" id="KW-1185">Reference proteome</keyword>
<dbReference type="Pfam" id="PF13695">
    <property type="entry name" value="Zn_ribbon_3CxxC"/>
    <property type="match status" value="1"/>
</dbReference>
<evidence type="ECO:0000259" key="4">
    <source>
        <dbReference type="SMART" id="SM01328"/>
    </source>
</evidence>
<dbReference type="InParanoid" id="A0A2J6SVX1"/>
<dbReference type="AlphaFoldDB" id="A0A2J6SVX1"/>